<protein>
    <submittedName>
        <fullName evidence="1">Mobile element protein</fullName>
    </submittedName>
</protein>
<keyword evidence="2" id="KW-1185">Reference proteome</keyword>
<gene>
    <name evidence="1" type="ORF">OA50_05728</name>
</gene>
<dbReference type="AlphaFoldDB" id="A0A0B3RPJ1"/>
<evidence type="ECO:0000313" key="2">
    <source>
        <dbReference type="Proteomes" id="UP000030960"/>
    </source>
</evidence>
<proteinExistence type="predicted"/>
<evidence type="ECO:0000313" key="1">
    <source>
        <dbReference type="EMBL" id="KHQ49732.1"/>
    </source>
</evidence>
<dbReference type="EMBL" id="JSUQ01000045">
    <property type="protein sequence ID" value="KHQ49732.1"/>
    <property type="molecule type" value="Genomic_DNA"/>
</dbReference>
<dbReference type="Proteomes" id="UP000030960">
    <property type="component" value="Unassembled WGS sequence"/>
</dbReference>
<name>A0A0B3RPJ1_9RHOB</name>
<comment type="caution">
    <text evidence="1">The sequence shown here is derived from an EMBL/GenBank/DDBJ whole genome shotgun (WGS) entry which is preliminary data.</text>
</comment>
<accession>A0A0B3RPJ1</accession>
<reference evidence="1 2" key="1">
    <citation type="submission" date="2014-10" db="EMBL/GenBank/DDBJ databases">
        <title>Genome sequence of Ponticoccus sp. strain UMTAT08 isolated from clonal culture of toxic dinoflagellate Alexandrium tamiyavanichii.</title>
        <authorList>
            <person name="Gan H.Y."/>
            <person name="Muhd D.-D."/>
            <person name="Mohd Noor M.E."/>
            <person name="Yeong Y.S."/>
            <person name="Usup G."/>
        </authorList>
    </citation>
    <scope>NUCLEOTIDE SEQUENCE [LARGE SCALE GENOMIC DNA]</scope>
    <source>
        <strain evidence="1 2">UMTAT08</strain>
    </source>
</reference>
<organism evidence="1 2">
    <name type="scientific">Mameliella alba</name>
    <dbReference type="NCBI Taxonomy" id="561184"/>
    <lineage>
        <taxon>Bacteria</taxon>
        <taxon>Pseudomonadati</taxon>
        <taxon>Pseudomonadota</taxon>
        <taxon>Alphaproteobacteria</taxon>
        <taxon>Rhodobacterales</taxon>
        <taxon>Roseobacteraceae</taxon>
        <taxon>Mameliella</taxon>
    </lineage>
</organism>
<sequence>MLRFRCMRSLRMFAAVHASVYNHFNQDRGLSSREIFKANRAAALAEWRGLSAV</sequence>